<dbReference type="Proteomes" id="UP000308600">
    <property type="component" value="Unassembled WGS sequence"/>
</dbReference>
<accession>A0ACD3AMD8</accession>
<evidence type="ECO:0000313" key="1">
    <source>
        <dbReference type="EMBL" id="TFK66650.1"/>
    </source>
</evidence>
<sequence length="186" mass="21274">MLINSLASPYAPQEPGTCGLFFGVEKERVAINNETEIVDEGELDGGGVVRPRGRGKRRATRQTGKRGRRGKLMTPGNRLMKVLVRIKVNEWKYMGQYKLERQRPLSVVEWRTLPRDTQTFWINRTLEMLVRTQKNMKVTLREIDCGFATGDYALMVWGMVCQGYDLAFQQDLAEKLCRDSTDATVP</sequence>
<organism evidence="1 2">
    <name type="scientific">Pluteus cervinus</name>
    <dbReference type="NCBI Taxonomy" id="181527"/>
    <lineage>
        <taxon>Eukaryota</taxon>
        <taxon>Fungi</taxon>
        <taxon>Dikarya</taxon>
        <taxon>Basidiomycota</taxon>
        <taxon>Agaricomycotina</taxon>
        <taxon>Agaricomycetes</taxon>
        <taxon>Agaricomycetidae</taxon>
        <taxon>Agaricales</taxon>
        <taxon>Pluteineae</taxon>
        <taxon>Pluteaceae</taxon>
        <taxon>Pluteus</taxon>
    </lineage>
</organism>
<name>A0ACD3AMD8_9AGAR</name>
<reference evidence="1 2" key="1">
    <citation type="journal article" date="2019" name="Nat. Ecol. Evol.">
        <title>Megaphylogeny resolves global patterns of mushroom evolution.</title>
        <authorList>
            <person name="Varga T."/>
            <person name="Krizsan K."/>
            <person name="Foldi C."/>
            <person name="Dima B."/>
            <person name="Sanchez-Garcia M."/>
            <person name="Sanchez-Ramirez S."/>
            <person name="Szollosi G.J."/>
            <person name="Szarkandi J.G."/>
            <person name="Papp V."/>
            <person name="Albert L."/>
            <person name="Andreopoulos W."/>
            <person name="Angelini C."/>
            <person name="Antonin V."/>
            <person name="Barry K.W."/>
            <person name="Bougher N.L."/>
            <person name="Buchanan P."/>
            <person name="Buyck B."/>
            <person name="Bense V."/>
            <person name="Catcheside P."/>
            <person name="Chovatia M."/>
            <person name="Cooper J."/>
            <person name="Damon W."/>
            <person name="Desjardin D."/>
            <person name="Finy P."/>
            <person name="Geml J."/>
            <person name="Haridas S."/>
            <person name="Hughes K."/>
            <person name="Justo A."/>
            <person name="Karasinski D."/>
            <person name="Kautmanova I."/>
            <person name="Kiss B."/>
            <person name="Kocsube S."/>
            <person name="Kotiranta H."/>
            <person name="LaButti K.M."/>
            <person name="Lechner B.E."/>
            <person name="Liimatainen K."/>
            <person name="Lipzen A."/>
            <person name="Lukacs Z."/>
            <person name="Mihaltcheva S."/>
            <person name="Morgado L.N."/>
            <person name="Niskanen T."/>
            <person name="Noordeloos M.E."/>
            <person name="Ohm R.A."/>
            <person name="Ortiz-Santana B."/>
            <person name="Ovrebo C."/>
            <person name="Racz N."/>
            <person name="Riley R."/>
            <person name="Savchenko A."/>
            <person name="Shiryaev A."/>
            <person name="Soop K."/>
            <person name="Spirin V."/>
            <person name="Szebenyi C."/>
            <person name="Tomsovsky M."/>
            <person name="Tulloss R.E."/>
            <person name="Uehling J."/>
            <person name="Grigoriev I.V."/>
            <person name="Vagvolgyi C."/>
            <person name="Papp T."/>
            <person name="Martin F.M."/>
            <person name="Miettinen O."/>
            <person name="Hibbett D.S."/>
            <person name="Nagy L.G."/>
        </authorList>
    </citation>
    <scope>NUCLEOTIDE SEQUENCE [LARGE SCALE GENOMIC DNA]</scope>
    <source>
        <strain evidence="1 2">NL-1719</strain>
    </source>
</reference>
<protein>
    <submittedName>
        <fullName evidence="1">Uncharacterized protein</fullName>
    </submittedName>
</protein>
<evidence type="ECO:0000313" key="2">
    <source>
        <dbReference type="Proteomes" id="UP000308600"/>
    </source>
</evidence>
<proteinExistence type="predicted"/>
<gene>
    <name evidence="1" type="ORF">BDN72DRAFT_139826</name>
</gene>
<keyword evidence="2" id="KW-1185">Reference proteome</keyword>
<dbReference type="EMBL" id="ML208398">
    <property type="protein sequence ID" value="TFK66650.1"/>
    <property type="molecule type" value="Genomic_DNA"/>
</dbReference>